<evidence type="ECO:0000256" key="3">
    <source>
        <dbReference type="ARBA" id="ARBA00022679"/>
    </source>
</evidence>
<dbReference type="PANTHER" id="PTHR22916">
    <property type="entry name" value="GLYCOSYLTRANSFERASE"/>
    <property type="match status" value="1"/>
</dbReference>
<gene>
    <name evidence="5" type="ORF">HUW50_00680</name>
</gene>
<accession>A0ABX6RWX0</accession>
<keyword evidence="6" id="KW-1185">Reference proteome</keyword>
<evidence type="ECO:0000313" key="5">
    <source>
        <dbReference type="EMBL" id="QNF26190.1"/>
    </source>
</evidence>
<name>A0ABX6RWX0_9BACI</name>
<dbReference type="CDD" id="cd00761">
    <property type="entry name" value="Glyco_tranf_GTA_type"/>
    <property type="match status" value="1"/>
</dbReference>
<evidence type="ECO:0000256" key="2">
    <source>
        <dbReference type="ARBA" id="ARBA00022676"/>
    </source>
</evidence>
<dbReference type="InterPro" id="IPR001173">
    <property type="entry name" value="Glyco_trans_2-like"/>
</dbReference>
<feature type="domain" description="Glycosyltransferase 2-like" evidence="4">
    <location>
        <begin position="6"/>
        <end position="123"/>
    </location>
</feature>
<evidence type="ECO:0000256" key="1">
    <source>
        <dbReference type="ARBA" id="ARBA00006739"/>
    </source>
</evidence>
<dbReference type="Proteomes" id="UP000515490">
    <property type="component" value="Chromosome"/>
</dbReference>
<dbReference type="PANTHER" id="PTHR22916:SF51">
    <property type="entry name" value="GLYCOSYLTRANSFERASE EPSH-RELATED"/>
    <property type="match status" value="1"/>
</dbReference>
<evidence type="ECO:0000259" key="4">
    <source>
        <dbReference type="Pfam" id="PF00535"/>
    </source>
</evidence>
<dbReference type="Gene3D" id="3.90.550.10">
    <property type="entry name" value="Spore Coat Polysaccharide Biosynthesis Protein SpsA, Chain A"/>
    <property type="match status" value="1"/>
</dbReference>
<dbReference type="EMBL" id="CP055263">
    <property type="protein sequence ID" value="QNF26190.1"/>
    <property type="molecule type" value="Genomic_DNA"/>
</dbReference>
<proteinExistence type="inferred from homology"/>
<reference evidence="5 6" key="1">
    <citation type="submission" date="2020-06" db="EMBL/GenBank/DDBJ databases">
        <title>Metabacillus dokdonensis sp. nov., isolated from the rhizosphere of Elymus tsukushiensis, a plant native to the Dokdo Islands, Republic of Korea.</title>
        <authorList>
            <person name="Lee S.Y."/>
            <person name="Hwang Y.J."/>
            <person name="Son J.S."/>
            <person name="Ghim S.Y."/>
        </authorList>
    </citation>
    <scope>NUCLEOTIDE SEQUENCE [LARGE SCALE GENOMIC DNA]</scope>
    <source>
        <strain evidence="5 6">KUDC1714</strain>
    </source>
</reference>
<dbReference type="SUPFAM" id="SSF53448">
    <property type="entry name" value="Nucleotide-diphospho-sugar transferases"/>
    <property type="match status" value="1"/>
</dbReference>
<protein>
    <submittedName>
        <fullName evidence="5">Glycosyltransferase</fullName>
    </submittedName>
</protein>
<evidence type="ECO:0000313" key="6">
    <source>
        <dbReference type="Proteomes" id="UP000515490"/>
    </source>
</evidence>
<comment type="similarity">
    <text evidence="1">Belongs to the glycosyltransferase 2 family.</text>
</comment>
<keyword evidence="2" id="KW-0328">Glycosyltransferase</keyword>
<sequence>MFPKVSVIVPVFNCEKFLYKCIESICKQTYSNIEIIVVNDGSTDNTEKIVLKMKEQENRIIYYKQENSGPSEARNKGISLSKGEYLIFIDSDDTVEPSYIEMLLNEMLISKADLVCCGYKDISEYGIVNYSDFHFNNSATVHSIMEMVCNGTGGVLWSKIFKKELISKNSLKMDKDIFMSEDLIFVLQYVSNCNSFALLNEYLYNYNRLNQGSISSNISIDYLQNYISVSKLLEKIFIEANFDKQKAKEVITKRIQEIVIKLVEQQSYHIKDITKKSSLLNVYRILSLNYISKYMDDFSTNKWRYKPFVFFVKKRFIRMSIIYGVYLNGLRCIKKKITSRKKVGL</sequence>
<organism evidence="5 6">
    <name type="scientific">Metabacillus elymi</name>
    <dbReference type="NCBI Taxonomy" id="2745198"/>
    <lineage>
        <taxon>Bacteria</taxon>
        <taxon>Bacillati</taxon>
        <taxon>Bacillota</taxon>
        <taxon>Bacilli</taxon>
        <taxon>Bacillales</taxon>
        <taxon>Bacillaceae</taxon>
        <taxon>Metabacillus</taxon>
    </lineage>
</organism>
<dbReference type="InterPro" id="IPR029044">
    <property type="entry name" value="Nucleotide-diphossugar_trans"/>
</dbReference>
<dbReference type="Pfam" id="PF00535">
    <property type="entry name" value="Glycos_transf_2"/>
    <property type="match status" value="1"/>
</dbReference>
<dbReference type="RefSeq" id="WP_185653597.1">
    <property type="nucleotide sequence ID" value="NZ_CP055263.1"/>
</dbReference>
<keyword evidence="3" id="KW-0808">Transferase</keyword>